<name>A0ABS7UGP6_9ACTN</name>
<dbReference type="InterPro" id="IPR022641">
    <property type="entry name" value="CheR_N"/>
</dbReference>
<dbReference type="SUPFAM" id="SSF47757">
    <property type="entry name" value="Chemotaxis receptor methyltransferase CheR, N-terminal domain"/>
    <property type="match status" value="1"/>
</dbReference>
<keyword evidence="4" id="KW-0808">Transferase</keyword>
<evidence type="ECO:0000259" key="6">
    <source>
        <dbReference type="PROSITE" id="PS50123"/>
    </source>
</evidence>
<accession>A0ABS7UGP6</accession>
<feature type="domain" description="CheR-type methyltransferase" evidence="6">
    <location>
        <begin position="1"/>
        <end position="272"/>
    </location>
</feature>
<keyword evidence="8" id="KW-1185">Reference proteome</keyword>
<reference evidence="7 8" key="1">
    <citation type="submission" date="2021-09" db="EMBL/GenBank/DDBJ databases">
        <title>Whole genome sequence of Nocardioides sp. GBK3QG-3.</title>
        <authorList>
            <person name="Tuo L."/>
        </authorList>
    </citation>
    <scope>NUCLEOTIDE SEQUENCE [LARGE SCALE GENOMIC DNA]</scope>
    <source>
        <strain evidence="7 8">GBK3QG-3</strain>
    </source>
</reference>
<dbReference type="PANTHER" id="PTHR24422:SF21">
    <property type="entry name" value="CHEMOTAXIS PROTEIN METHYLTRANSFERASE 1"/>
    <property type="match status" value="1"/>
</dbReference>
<dbReference type="CDD" id="cd02440">
    <property type="entry name" value="AdoMet_MTases"/>
    <property type="match status" value="1"/>
</dbReference>
<organism evidence="7 8">
    <name type="scientific">Nocardioides mangrovi</name>
    <dbReference type="NCBI Taxonomy" id="2874580"/>
    <lineage>
        <taxon>Bacteria</taxon>
        <taxon>Bacillati</taxon>
        <taxon>Actinomycetota</taxon>
        <taxon>Actinomycetes</taxon>
        <taxon>Propionibacteriales</taxon>
        <taxon>Nocardioidaceae</taxon>
        <taxon>Nocardioides</taxon>
    </lineage>
</organism>
<dbReference type="InterPro" id="IPR029063">
    <property type="entry name" value="SAM-dependent_MTases_sf"/>
</dbReference>
<dbReference type="InterPro" id="IPR050903">
    <property type="entry name" value="Bact_Chemotaxis_MeTrfase"/>
</dbReference>
<dbReference type="EC" id="2.1.1.80" evidence="2"/>
<gene>
    <name evidence="7" type="ORF">K8U61_18515</name>
</gene>
<evidence type="ECO:0000256" key="2">
    <source>
        <dbReference type="ARBA" id="ARBA00012534"/>
    </source>
</evidence>
<dbReference type="InterPro" id="IPR036804">
    <property type="entry name" value="CheR_N_sf"/>
</dbReference>
<dbReference type="InterPro" id="IPR022642">
    <property type="entry name" value="CheR_C"/>
</dbReference>
<dbReference type="Pfam" id="PF03705">
    <property type="entry name" value="CheR_N"/>
    <property type="match status" value="1"/>
</dbReference>
<evidence type="ECO:0000256" key="1">
    <source>
        <dbReference type="ARBA" id="ARBA00001541"/>
    </source>
</evidence>
<evidence type="ECO:0000256" key="4">
    <source>
        <dbReference type="ARBA" id="ARBA00022679"/>
    </source>
</evidence>
<dbReference type="SMART" id="SM00138">
    <property type="entry name" value="MeTrc"/>
    <property type="match status" value="1"/>
</dbReference>
<sequence length="279" mass="31913">MTISPQAFTFVRELVRAESAIVLEPGKEYLVESRLVPLAREAGHPDVDAYVADLSTRRSQAALMKVVEALTTNETSWFRDSDPYTTLRKEVLPLLAKTRPNRELRVWAAACSSGQEPYSIVMTALDTPELAGWKTDVIATDLSEEMLERGRRGEYSQLEVNRGMPATTLVRHFERSGLNWRINQSIKDRVQFRQLNLTRPFPPMGKFDVVFLRNVLIYFDLPTKQDILRRVRQVMAPDGHLFLGAAEMTMGVDDAWERVPAGRSSVYRIREEQRTCVPW</sequence>
<evidence type="ECO:0000313" key="8">
    <source>
        <dbReference type="Proteomes" id="UP000780875"/>
    </source>
</evidence>
<dbReference type="Proteomes" id="UP000780875">
    <property type="component" value="Unassembled WGS sequence"/>
</dbReference>
<dbReference type="Gene3D" id="3.40.50.150">
    <property type="entry name" value="Vaccinia Virus protein VP39"/>
    <property type="match status" value="1"/>
</dbReference>
<evidence type="ECO:0000256" key="3">
    <source>
        <dbReference type="ARBA" id="ARBA00022603"/>
    </source>
</evidence>
<dbReference type="RefSeq" id="WP_224124535.1">
    <property type="nucleotide sequence ID" value="NZ_JAIQZJ010000012.1"/>
</dbReference>
<keyword evidence="3" id="KW-0489">Methyltransferase</keyword>
<comment type="catalytic activity">
    <reaction evidence="1">
        <text>L-glutamyl-[protein] + S-adenosyl-L-methionine = [protein]-L-glutamate 5-O-methyl ester + S-adenosyl-L-homocysteine</text>
        <dbReference type="Rhea" id="RHEA:24452"/>
        <dbReference type="Rhea" id="RHEA-COMP:10208"/>
        <dbReference type="Rhea" id="RHEA-COMP:10311"/>
        <dbReference type="ChEBI" id="CHEBI:29973"/>
        <dbReference type="ChEBI" id="CHEBI:57856"/>
        <dbReference type="ChEBI" id="CHEBI:59789"/>
        <dbReference type="ChEBI" id="CHEBI:82795"/>
        <dbReference type="EC" id="2.1.1.80"/>
    </reaction>
</comment>
<dbReference type="Pfam" id="PF01739">
    <property type="entry name" value="CheR"/>
    <property type="match status" value="1"/>
</dbReference>
<evidence type="ECO:0000313" key="7">
    <source>
        <dbReference type="EMBL" id="MBZ5740176.1"/>
    </source>
</evidence>
<dbReference type="Gene3D" id="1.10.155.10">
    <property type="entry name" value="Chemotaxis receptor methyltransferase CheR, N-terminal domain"/>
    <property type="match status" value="1"/>
</dbReference>
<protein>
    <recommendedName>
        <fullName evidence="2">protein-glutamate O-methyltransferase</fullName>
        <ecNumber evidence="2">2.1.1.80</ecNumber>
    </recommendedName>
</protein>
<keyword evidence="5" id="KW-0949">S-adenosyl-L-methionine</keyword>
<dbReference type="SUPFAM" id="SSF53335">
    <property type="entry name" value="S-adenosyl-L-methionine-dependent methyltransferases"/>
    <property type="match status" value="1"/>
</dbReference>
<comment type="caution">
    <text evidence="7">The sequence shown here is derived from an EMBL/GenBank/DDBJ whole genome shotgun (WGS) entry which is preliminary data.</text>
</comment>
<dbReference type="PROSITE" id="PS50123">
    <property type="entry name" value="CHER"/>
    <property type="match status" value="1"/>
</dbReference>
<dbReference type="PANTHER" id="PTHR24422">
    <property type="entry name" value="CHEMOTAXIS PROTEIN METHYLTRANSFERASE"/>
    <property type="match status" value="1"/>
</dbReference>
<proteinExistence type="predicted"/>
<evidence type="ECO:0000256" key="5">
    <source>
        <dbReference type="ARBA" id="ARBA00022691"/>
    </source>
</evidence>
<dbReference type="InterPro" id="IPR000780">
    <property type="entry name" value="CheR_MeTrfase"/>
</dbReference>
<dbReference type="PRINTS" id="PR00996">
    <property type="entry name" value="CHERMTFRASE"/>
</dbReference>
<dbReference type="EMBL" id="JAIQZJ010000012">
    <property type="protein sequence ID" value="MBZ5740176.1"/>
    <property type="molecule type" value="Genomic_DNA"/>
</dbReference>